<sequence length="354" mass="39313">MIHLDGSYLEGGGQLVRNAVALSAITGQAVTIDAIRAKRKGKPGLKQSHSTAIQFLAKISGSQVIGGEVGSKRLTFVPGDQEESSSSTILPGYSIQQSTPGSIFLIFQTVYPYLLVRGAASLPITLTITGGTNVPRAPSYDYVEQVLIPNLERMGLPRIDMQLCRRGWTTGSNRLGEVKVSLHTSAESLDDHYYPSITILPRGQVTKIEATVLSPHACELAERTCSVLRQRLRDSETDIPIQTGRVETTSHHTHVYLLLVAYTSNGFRLGRDALGGREDEVVHRCIAGLMDELHVSESEDSWKPCVDEFMRDQLVVLEALDRRREREKLEGEERHWSLHTQTAKWVSEEFVHRT</sequence>
<dbReference type="Gene3D" id="3.65.10.20">
    <property type="entry name" value="RNA 3'-terminal phosphate cyclase domain"/>
    <property type="match status" value="1"/>
</dbReference>
<dbReference type="InterPro" id="IPR036553">
    <property type="entry name" value="RPTC_insert"/>
</dbReference>
<gene>
    <name evidence="2" type="ORF">ASPZODRAFT_130200</name>
</gene>
<evidence type="ECO:0000259" key="1">
    <source>
        <dbReference type="Pfam" id="PF01137"/>
    </source>
</evidence>
<accession>A0A1L9SMC4</accession>
<dbReference type="GO" id="GO:0006396">
    <property type="term" value="P:RNA processing"/>
    <property type="evidence" value="ECO:0007669"/>
    <property type="project" value="InterPro"/>
</dbReference>
<feature type="domain" description="RNA 3'-terminal phosphate cyclase" evidence="1">
    <location>
        <begin position="8"/>
        <end position="352"/>
    </location>
</feature>
<dbReference type="Pfam" id="PF01137">
    <property type="entry name" value="RTC"/>
    <property type="match status" value="1"/>
</dbReference>
<dbReference type="InterPro" id="IPR023797">
    <property type="entry name" value="RNA3'_phos_cyclase_dom"/>
</dbReference>
<dbReference type="EMBL" id="KV878339">
    <property type="protein sequence ID" value="OJJ48241.1"/>
    <property type="molecule type" value="Genomic_DNA"/>
</dbReference>
<keyword evidence="3" id="KW-1185">Reference proteome</keyword>
<proteinExistence type="predicted"/>
<dbReference type="InterPro" id="IPR000228">
    <property type="entry name" value="RNA3'_term_phos_cyc"/>
</dbReference>
<reference evidence="3" key="1">
    <citation type="journal article" date="2017" name="Genome Biol.">
        <title>Comparative genomics reveals high biological diversity and specific adaptations in the industrially and medically important fungal genus Aspergillus.</title>
        <authorList>
            <person name="de Vries R.P."/>
            <person name="Riley R."/>
            <person name="Wiebenga A."/>
            <person name="Aguilar-Osorio G."/>
            <person name="Amillis S."/>
            <person name="Uchima C.A."/>
            <person name="Anderluh G."/>
            <person name="Asadollahi M."/>
            <person name="Askin M."/>
            <person name="Barry K."/>
            <person name="Battaglia E."/>
            <person name="Bayram O."/>
            <person name="Benocci T."/>
            <person name="Braus-Stromeyer S.A."/>
            <person name="Caldana C."/>
            <person name="Canovas D."/>
            <person name="Cerqueira G.C."/>
            <person name="Chen F."/>
            <person name="Chen W."/>
            <person name="Choi C."/>
            <person name="Clum A."/>
            <person name="Dos Santos R.A."/>
            <person name="Damasio A.R."/>
            <person name="Diallinas G."/>
            <person name="Emri T."/>
            <person name="Fekete E."/>
            <person name="Flipphi M."/>
            <person name="Freyberg S."/>
            <person name="Gallo A."/>
            <person name="Gournas C."/>
            <person name="Habgood R."/>
            <person name="Hainaut M."/>
            <person name="Harispe M.L."/>
            <person name="Henrissat B."/>
            <person name="Hilden K.S."/>
            <person name="Hope R."/>
            <person name="Hossain A."/>
            <person name="Karabika E."/>
            <person name="Karaffa L."/>
            <person name="Karanyi Z."/>
            <person name="Krasevec N."/>
            <person name="Kuo A."/>
            <person name="Kusch H."/>
            <person name="LaButti K."/>
            <person name="Lagendijk E.L."/>
            <person name="Lapidus A."/>
            <person name="Levasseur A."/>
            <person name="Lindquist E."/>
            <person name="Lipzen A."/>
            <person name="Logrieco A.F."/>
            <person name="MacCabe A."/>
            <person name="Maekelae M.R."/>
            <person name="Malavazi I."/>
            <person name="Melin P."/>
            <person name="Meyer V."/>
            <person name="Mielnichuk N."/>
            <person name="Miskei M."/>
            <person name="Molnar A.P."/>
            <person name="Mule G."/>
            <person name="Ngan C.Y."/>
            <person name="Orejas M."/>
            <person name="Orosz E."/>
            <person name="Ouedraogo J.P."/>
            <person name="Overkamp K.M."/>
            <person name="Park H.-S."/>
            <person name="Perrone G."/>
            <person name="Piumi F."/>
            <person name="Punt P.J."/>
            <person name="Ram A.F."/>
            <person name="Ramon A."/>
            <person name="Rauscher S."/>
            <person name="Record E."/>
            <person name="Riano-Pachon D.M."/>
            <person name="Robert V."/>
            <person name="Roehrig J."/>
            <person name="Ruller R."/>
            <person name="Salamov A."/>
            <person name="Salih N.S."/>
            <person name="Samson R.A."/>
            <person name="Sandor E."/>
            <person name="Sanguinetti M."/>
            <person name="Schuetze T."/>
            <person name="Sepcic K."/>
            <person name="Shelest E."/>
            <person name="Sherlock G."/>
            <person name="Sophianopoulou V."/>
            <person name="Squina F.M."/>
            <person name="Sun H."/>
            <person name="Susca A."/>
            <person name="Todd R.B."/>
            <person name="Tsang A."/>
            <person name="Unkles S.E."/>
            <person name="van de Wiele N."/>
            <person name="van Rossen-Uffink D."/>
            <person name="Oliveira J.V."/>
            <person name="Vesth T.C."/>
            <person name="Visser J."/>
            <person name="Yu J.-H."/>
            <person name="Zhou M."/>
            <person name="Andersen M.R."/>
            <person name="Archer D.B."/>
            <person name="Baker S.E."/>
            <person name="Benoit I."/>
            <person name="Brakhage A.A."/>
            <person name="Braus G.H."/>
            <person name="Fischer R."/>
            <person name="Frisvad J.C."/>
            <person name="Goldman G.H."/>
            <person name="Houbraken J."/>
            <person name="Oakley B."/>
            <person name="Pocsi I."/>
            <person name="Scazzocchio C."/>
            <person name="Seiboth B."/>
            <person name="vanKuyk P.A."/>
            <person name="Wortman J."/>
            <person name="Dyer P.S."/>
            <person name="Grigoriev I.V."/>
        </authorList>
    </citation>
    <scope>NUCLEOTIDE SEQUENCE [LARGE SCALE GENOMIC DNA]</scope>
    <source>
        <strain evidence="3">CBS 506.65</strain>
    </source>
</reference>
<dbReference type="STRING" id="1073090.A0A1L9SMC4"/>
<dbReference type="GO" id="GO:0005634">
    <property type="term" value="C:nucleus"/>
    <property type="evidence" value="ECO:0007669"/>
    <property type="project" value="TreeGrafter"/>
</dbReference>
<dbReference type="PANTHER" id="PTHR11096">
    <property type="entry name" value="RNA 3' TERMINAL PHOSPHATE CYCLASE"/>
    <property type="match status" value="1"/>
</dbReference>
<dbReference type="PANTHER" id="PTHR11096:SF0">
    <property type="entry name" value="RNA 3'-TERMINAL PHOSPHATE CYCLASE"/>
    <property type="match status" value="1"/>
</dbReference>
<dbReference type="AlphaFoldDB" id="A0A1L9SMC4"/>
<evidence type="ECO:0000313" key="2">
    <source>
        <dbReference type="EMBL" id="OJJ48241.1"/>
    </source>
</evidence>
<dbReference type="RefSeq" id="XP_022582751.1">
    <property type="nucleotide sequence ID" value="XM_022722451.1"/>
</dbReference>
<dbReference type="GeneID" id="34608916"/>
<dbReference type="InterPro" id="IPR037136">
    <property type="entry name" value="RNA3'_phos_cyclase_dom_sf"/>
</dbReference>
<dbReference type="GO" id="GO:0003963">
    <property type="term" value="F:RNA-3'-phosphate cyclase activity"/>
    <property type="evidence" value="ECO:0007669"/>
    <property type="project" value="TreeGrafter"/>
</dbReference>
<dbReference type="SUPFAM" id="SSF55205">
    <property type="entry name" value="EPT/RTPC-like"/>
    <property type="match status" value="1"/>
</dbReference>
<protein>
    <recommendedName>
        <fullName evidence="1">RNA 3'-terminal phosphate cyclase domain-containing protein</fullName>
    </recommendedName>
</protein>
<name>A0A1L9SMC4_9EURO</name>
<evidence type="ECO:0000313" key="3">
    <source>
        <dbReference type="Proteomes" id="UP000184188"/>
    </source>
</evidence>
<dbReference type="Gene3D" id="3.30.360.20">
    <property type="entry name" value="RNA 3'-terminal phosphate cyclase, insert domain"/>
    <property type="match status" value="1"/>
</dbReference>
<dbReference type="VEuPathDB" id="FungiDB:ASPZODRAFT_130200"/>
<organism evidence="2 3">
    <name type="scientific">Penicilliopsis zonata CBS 506.65</name>
    <dbReference type="NCBI Taxonomy" id="1073090"/>
    <lineage>
        <taxon>Eukaryota</taxon>
        <taxon>Fungi</taxon>
        <taxon>Dikarya</taxon>
        <taxon>Ascomycota</taxon>
        <taxon>Pezizomycotina</taxon>
        <taxon>Eurotiomycetes</taxon>
        <taxon>Eurotiomycetidae</taxon>
        <taxon>Eurotiales</taxon>
        <taxon>Aspergillaceae</taxon>
        <taxon>Penicilliopsis</taxon>
    </lineage>
</organism>
<dbReference type="OrthoDB" id="25029at2759"/>
<dbReference type="Proteomes" id="UP000184188">
    <property type="component" value="Unassembled WGS sequence"/>
</dbReference>
<dbReference type="InterPro" id="IPR013792">
    <property type="entry name" value="RNA3'P_cycl/enolpyr_Trfase_a/b"/>
</dbReference>